<keyword evidence="3" id="KW-1185">Reference proteome</keyword>
<feature type="compositionally biased region" description="Polar residues" evidence="1">
    <location>
        <begin position="108"/>
        <end position="121"/>
    </location>
</feature>
<feature type="compositionally biased region" description="Basic and acidic residues" evidence="1">
    <location>
        <begin position="84"/>
        <end position="105"/>
    </location>
</feature>
<gene>
    <name evidence="2" type="ORF">TBRA_LOCUS6662</name>
</gene>
<reference evidence="2 3" key="1">
    <citation type="submission" date="2020-02" db="EMBL/GenBank/DDBJ databases">
        <authorList>
            <person name="Ferguson B K."/>
        </authorList>
    </citation>
    <scope>NUCLEOTIDE SEQUENCE [LARGE SCALE GENOMIC DNA]</scope>
</reference>
<evidence type="ECO:0000313" key="2">
    <source>
        <dbReference type="EMBL" id="CAB0034764.1"/>
    </source>
</evidence>
<name>A0A6H5ID96_9HYME</name>
<proteinExistence type="predicted"/>
<organism evidence="2 3">
    <name type="scientific">Trichogramma brassicae</name>
    <dbReference type="NCBI Taxonomy" id="86971"/>
    <lineage>
        <taxon>Eukaryota</taxon>
        <taxon>Metazoa</taxon>
        <taxon>Ecdysozoa</taxon>
        <taxon>Arthropoda</taxon>
        <taxon>Hexapoda</taxon>
        <taxon>Insecta</taxon>
        <taxon>Pterygota</taxon>
        <taxon>Neoptera</taxon>
        <taxon>Endopterygota</taxon>
        <taxon>Hymenoptera</taxon>
        <taxon>Apocrita</taxon>
        <taxon>Proctotrupomorpha</taxon>
        <taxon>Chalcidoidea</taxon>
        <taxon>Trichogrammatidae</taxon>
        <taxon>Trichogramma</taxon>
    </lineage>
</organism>
<dbReference type="Proteomes" id="UP000479190">
    <property type="component" value="Unassembled WGS sequence"/>
</dbReference>
<protein>
    <submittedName>
        <fullName evidence="2">Uncharacterized protein</fullName>
    </submittedName>
</protein>
<evidence type="ECO:0000313" key="3">
    <source>
        <dbReference type="Proteomes" id="UP000479190"/>
    </source>
</evidence>
<accession>A0A6H5ID96</accession>
<sequence length="152" mass="17135">MEALEIFIFSTILMKKDHKKVTRRAETTAHAPSNESITAAHRHSIVHGRISRCETLTIECRYSLFPSLQSTSCSGINLGGCPFDSRHGQDRPEERIALPEPRDPQVTDLPSQAPACSSNERSTYAASSDEFVVLRQRDLPRHIYELEENLND</sequence>
<dbReference type="EMBL" id="CADCXV010000753">
    <property type="protein sequence ID" value="CAB0034764.1"/>
    <property type="molecule type" value="Genomic_DNA"/>
</dbReference>
<dbReference type="AlphaFoldDB" id="A0A6H5ID96"/>
<feature type="region of interest" description="Disordered" evidence="1">
    <location>
        <begin position="83"/>
        <end position="121"/>
    </location>
</feature>
<evidence type="ECO:0000256" key="1">
    <source>
        <dbReference type="SAM" id="MobiDB-lite"/>
    </source>
</evidence>